<name>A0A017S0U9_9CLOT</name>
<dbReference type="RefSeq" id="WP_035377177.1">
    <property type="nucleotide sequence ID" value="NZ_AZQP01000001.1"/>
</dbReference>
<organism evidence="1 2">
    <name type="scientific">Fervidicella metallireducens AeB</name>
    <dbReference type="NCBI Taxonomy" id="1403537"/>
    <lineage>
        <taxon>Bacteria</taxon>
        <taxon>Bacillati</taxon>
        <taxon>Bacillota</taxon>
        <taxon>Clostridia</taxon>
        <taxon>Eubacteriales</taxon>
        <taxon>Clostridiaceae</taxon>
        <taxon>Fervidicella</taxon>
    </lineage>
</organism>
<evidence type="ECO:0000313" key="2">
    <source>
        <dbReference type="Proteomes" id="UP000019681"/>
    </source>
</evidence>
<gene>
    <name evidence="1" type="ORF">Q428_00525</name>
</gene>
<dbReference type="OrthoDB" id="164847at2"/>
<comment type="caution">
    <text evidence="1">The sequence shown here is derived from an EMBL/GenBank/DDBJ whole genome shotgun (WGS) entry which is preliminary data.</text>
</comment>
<reference evidence="1 2" key="1">
    <citation type="journal article" date="2014" name="Genome Announc.">
        <title>Draft Genome Sequence of Fervidicella metallireducens Strain AeBT, an Iron-Reducing Thermoanaerobe from the Great Artesian Basin.</title>
        <authorList>
            <person name="Patel B.K."/>
        </authorList>
    </citation>
    <scope>NUCLEOTIDE SEQUENCE [LARGE SCALE GENOMIC DNA]</scope>
    <source>
        <strain evidence="1 2">AeB</strain>
    </source>
</reference>
<dbReference type="AlphaFoldDB" id="A0A017S0U9"/>
<proteinExistence type="predicted"/>
<evidence type="ECO:0000313" key="1">
    <source>
        <dbReference type="EMBL" id="EYE89810.1"/>
    </source>
</evidence>
<dbReference type="STRING" id="1403537.Q428_00525"/>
<dbReference type="InterPro" id="IPR021377">
    <property type="entry name" value="DUF3006"/>
</dbReference>
<dbReference type="Proteomes" id="UP000019681">
    <property type="component" value="Unassembled WGS sequence"/>
</dbReference>
<dbReference type="Pfam" id="PF11213">
    <property type="entry name" value="DUF3006"/>
    <property type="match status" value="1"/>
</dbReference>
<accession>A0A017S0U9</accession>
<dbReference type="EMBL" id="AZQP01000001">
    <property type="protein sequence ID" value="EYE89810.1"/>
    <property type="molecule type" value="Genomic_DNA"/>
</dbReference>
<sequence length="69" mass="8142">MRGVIDRFEGDYAVIIKDDGSIENVNRTRLPDEAKEGDVLIMEDIIKVDNEKTRKRTEEVEKYLDLWEE</sequence>
<keyword evidence="2" id="KW-1185">Reference proteome</keyword>
<protein>
    <submittedName>
        <fullName evidence="1">Uncharacterized protein</fullName>
    </submittedName>
</protein>